<reference evidence="2" key="1">
    <citation type="submission" date="2016-06" db="EMBL/GenBank/DDBJ databases">
        <title>Parallel loss of symbiosis genes in relatives of nitrogen-fixing non-legume Parasponia.</title>
        <authorList>
            <person name="Van Velzen R."/>
            <person name="Holmer R."/>
            <person name="Bu F."/>
            <person name="Rutten L."/>
            <person name="Van Zeijl A."/>
            <person name="Liu W."/>
            <person name="Santuari L."/>
            <person name="Cao Q."/>
            <person name="Sharma T."/>
            <person name="Shen D."/>
            <person name="Roswanjaya Y."/>
            <person name="Wardhani T."/>
            <person name="Kalhor M.S."/>
            <person name="Jansen J."/>
            <person name="Van den Hoogen J."/>
            <person name="Gungor B."/>
            <person name="Hartog M."/>
            <person name="Hontelez J."/>
            <person name="Verver J."/>
            <person name="Yang W.-C."/>
            <person name="Schijlen E."/>
            <person name="Repin R."/>
            <person name="Schilthuizen M."/>
            <person name="Schranz E."/>
            <person name="Heidstra R."/>
            <person name="Miyata K."/>
            <person name="Fedorova E."/>
            <person name="Kohlen W."/>
            <person name="Bisseling T."/>
            <person name="Smit S."/>
            <person name="Geurts R."/>
        </authorList>
    </citation>
    <scope>NUCLEOTIDE SEQUENCE [LARGE SCALE GENOMIC DNA]</scope>
    <source>
        <strain evidence="2">cv. RG33-2</strain>
    </source>
</reference>
<comment type="caution">
    <text evidence="1">The sequence shown here is derived from an EMBL/GenBank/DDBJ whole genome shotgun (WGS) entry which is preliminary data.</text>
</comment>
<accession>A0A2P5F972</accession>
<dbReference type="Proteomes" id="UP000237000">
    <property type="component" value="Unassembled WGS sequence"/>
</dbReference>
<name>A0A2P5F972_TREOI</name>
<dbReference type="InParanoid" id="A0A2P5F972"/>
<sequence>NITNSQSCFRWRGTENNVPNSKLMKSCIFRYSYSSQPCSCLGFYNYVTMYIHITKIRNCKRRKEKKRNKTERNNVRKKKRRCFTWNLRMKRKKRKKKKRMVIDMYIWDHG</sequence>
<evidence type="ECO:0000313" key="2">
    <source>
        <dbReference type="Proteomes" id="UP000237000"/>
    </source>
</evidence>
<keyword evidence="2" id="KW-1185">Reference proteome</keyword>
<proteinExistence type="predicted"/>
<dbReference type="OrthoDB" id="10353708at2759"/>
<dbReference type="AlphaFoldDB" id="A0A2P5F972"/>
<evidence type="ECO:0000313" key="1">
    <source>
        <dbReference type="EMBL" id="PON94316.1"/>
    </source>
</evidence>
<organism evidence="1 2">
    <name type="scientific">Trema orientale</name>
    <name type="common">Charcoal tree</name>
    <name type="synonym">Celtis orientalis</name>
    <dbReference type="NCBI Taxonomy" id="63057"/>
    <lineage>
        <taxon>Eukaryota</taxon>
        <taxon>Viridiplantae</taxon>
        <taxon>Streptophyta</taxon>
        <taxon>Embryophyta</taxon>
        <taxon>Tracheophyta</taxon>
        <taxon>Spermatophyta</taxon>
        <taxon>Magnoliopsida</taxon>
        <taxon>eudicotyledons</taxon>
        <taxon>Gunneridae</taxon>
        <taxon>Pentapetalae</taxon>
        <taxon>rosids</taxon>
        <taxon>fabids</taxon>
        <taxon>Rosales</taxon>
        <taxon>Cannabaceae</taxon>
        <taxon>Trema</taxon>
    </lineage>
</organism>
<protein>
    <submittedName>
        <fullName evidence="1">Uncharacterized protein</fullName>
    </submittedName>
</protein>
<feature type="non-terminal residue" evidence="1">
    <location>
        <position position="1"/>
    </location>
</feature>
<dbReference type="EMBL" id="JXTC01000052">
    <property type="protein sequence ID" value="PON94316.1"/>
    <property type="molecule type" value="Genomic_DNA"/>
</dbReference>
<gene>
    <name evidence="1" type="ORF">TorRG33x02_097900</name>
</gene>